<dbReference type="InterPro" id="IPR034672">
    <property type="entry name" value="SIK"/>
</dbReference>
<organism evidence="15 16">
    <name type="scientific">Polyplax serrata</name>
    <name type="common">Common mouse louse</name>
    <dbReference type="NCBI Taxonomy" id="468196"/>
    <lineage>
        <taxon>Eukaryota</taxon>
        <taxon>Metazoa</taxon>
        <taxon>Ecdysozoa</taxon>
        <taxon>Arthropoda</taxon>
        <taxon>Hexapoda</taxon>
        <taxon>Insecta</taxon>
        <taxon>Pterygota</taxon>
        <taxon>Neoptera</taxon>
        <taxon>Paraneoptera</taxon>
        <taxon>Psocodea</taxon>
        <taxon>Troctomorpha</taxon>
        <taxon>Phthiraptera</taxon>
        <taxon>Anoplura</taxon>
        <taxon>Polyplacidae</taxon>
        <taxon>Polyplax</taxon>
    </lineage>
</organism>
<keyword evidence="7" id="KW-0418">Kinase</keyword>
<feature type="compositionally biased region" description="Low complexity" evidence="12">
    <location>
        <begin position="883"/>
        <end position="894"/>
    </location>
</feature>
<accession>A0ABR1B3J0</accession>
<evidence type="ECO:0000256" key="12">
    <source>
        <dbReference type="SAM" id="MobiDB-lite"/>
    </source>
</evidence>
<evidence type="ECO:0000256" key="2">
    <source>
        <dbReference type="ARBA" id="ARBA00012513"/>
    </source>
</evidence>
<dbReference type="InterPro" id="IPR000719">
    <property type="entry name" value="Prot_kinase_dom"/>
</dbReference>
<feature type="region of interest" description="Disordered" evidence="12">
    <location>
        <begin position="862"/>
        <end position="918"/>
    </location>
</feature>
<dbReference type="EC" id="2.7.11.1" evidence="2"/>
<evidence type="ECO:0000256" key="7">
    <source>
        <dbReference type="ARBA" id="ARBA00022777"/>
    </source>
</evidence>
<evidence type="ECO:0000256" key="11">
    <source>
        <dbReference type="PROSITE-ProRule" id="PRU10141"/>
    </source>
</evidence>
<evidence type="ECO:0000256" key="9">
    <source>
        <dbReference type="ARBA" id="ARBA00047899"/>
    </source>
</evidence>
<dbReference type="InterPro" id="IPR017441">
    <property type="entry name" value="Protein_kinase_ATP_BS"/>
</dbReference>
<keyword evidence="16" id="KW-1185">Reference proteome</keyword>
<protein>
    <recommendedName>
        <fullName evidence="2">non-specific serine/threonine protein kinase</fullName>
        <ecNumber evidence="2">2.7.11.1</ecNumber>
    </recommendedName>
</protein>
<dbReference type="PANTHER" id="PTHR24346:SF42">
    <property type="entry name" value="SERINE_THREONINE-PROTEIN KINASE SIK3"/>
    <property type="match status" value="1"/>
</dbReference>
<comment type="catalytic activity">
    <reaction evidence="9">
        <text>L-threonyl-[protein] + ATP = O-phospho-L-threonyl-[protein] + ADP + H(+)</text>
        <dbReference type="Rhea" id="RHEA:46608"/>
        <dbReference type="Rhea" id="RHEA-COMP:11060"/>
        <dbReference type="Rhea" id="RHEA-COMP:11605"/>
        <dbReference type="ChEBI" id="CHEBI:15378"/>
        <dbReference type="ChEBI" id="CHEBI:30013"/>
        <dbReference type="ChEBI" id="CHEBI:30616"/>
        <dbReference type="ChEBI" id="CHEBI:61977"/>
        <dbReference type="ChEBI" id="CHEBI:456216"/>
        <dbReference type="EC" id="2.7.11.1"/>
    </reaction>
</comment>
<dbReference type="SMART" id="SM00220">
    <property type="entry name" value="S_TKc"/>
    <property type="match status" value="1"/>
</dbReference>
<comment type="caution">
    <text evidence="15">The sequence shown here is derived from an EMBL/GenBank/DDBJ whole genome shotgun (WGS) entry which is preliminary data.</text>
</comment>
<feature type="domain" description="Protein kinase" evidence="13">
    <location>
        <begin position="25"/>
        <end position="276"/>
    </location>
</feature>
<evidence type="ECO:0000256" key="6">
    <source>
        <dbReference type="ARBA" id="ARBA00022741"/>
    </source>
</evidence>
<evidence type="ECO:0000256" key="3">
    <source>
        <dbReference type="ARBA" id="ARBA00022527"/>
    </source>
</evidence>
<keyword evidence="6 11" id="KW-0547">Nucleotide-binding</keyword>
<feature type="region of interest" description="Disordered" evidence="12">
    <location>
        <begin position="602"/>
        <end position="627"/>
    </location>
</feature>
<dbReference type="PROSITE" id="PS50032">
    <property type="entry name" value="KA1"/>
    <property type="match status" value="1"/>
</dbReference>
<dbReference type="InterPro" id="IPR057380">
    <property type="entry name" value="UBA_SIK1/2/3"/>
</dbReference>
<dbReference type="Gene3D" id="3.30.310.80">
    <property type="entry name" value="Kinase associated domain 1, KA1"/>
    <property type="match status" value="1"/>
</dbReference>
<evidence type="ECO:0000256" key="1">
    <source>
        <dbReference type="ARBA" id="ARBA00006234"/>
    </source>
</evidence>
<dbReference type="PROSITE" id="PS00108">
    <property type="entry name" value="PROTEIN_KINASE_ST"/>
    <property type="match status" value="1"/>
</dbReference>
<name>A0ABR1B3J0_POLSC</name>
<feature type="compositionally biased region" description="Polar residues" evidence="12">
    <location>
        <begin position="900"/>
        <end position="918"/>
    </location>
</feature>
<dbReference type="InterPro" id="IPR008271">
    <property type="entry name" value="Ser/Thr_kinase_AS"/>
</dbReference>
<feature type="compositionally biased region" description="Low complexity" evidence="12">
    <location>
        <begin position="606"/>
        <end position="621"/>
    </location>
</feature>
<keyword evidence="8 11" id="KW-0067">ATP-binding</keyword>
<keyword evidence="4" id="KW-0808">Transferase</keyword>
<dbReference type="InterPro" id="IPR028375">
    <property type="entry name" value="KA1/Ssp2_C"/>
</dbReference>
<feature type="compositionally biased region" description="Low complexity" evidence="12">
    <location>
        <begin position="862"/>
        <end position="873"/>
    </location>
</feature>
<reference evidence="15 16" key="1">
    <citation type="submission" date="2023-09" db="EMBL/GenBank/DDBJ databases">
        <title>Genomes of two closely related lineages of the louse Polyplax serrata with different host specificities.</title>
        <authorList>
            <person name="Martinu J."/>
            <person name="Tarabai H."/>
            <person name="Stefka J."/>
            <person name="Hypsa V."/>
        </authorList>
    </citation>
    <scope>NUCLEOTIDE SEQUENCE [LARGE SCALE GENOMIC DNA]</scope>
    <source>
        <strain evidence="15">98ZLc_SE</strain>
    </source>
</reference>
<dbReference type="PROSITE" id="PS00107">
    <property type="entry name" value="PROTEIN_KINASE_ATP"/>
    <property type="match status" value="1"/>
</dbReference>
<sequence length="1210" mass="133427">MAASSRNKNITQNSPVDRLVRVGYYELEKTIGKGNFAVVKLATHVVTKTKVAIKIIDKTKLNEDNLKKIFREVQIMMQLRHPHIIRLYQVMETEKMIYLVTEYASGGEIFDYLVANGKMSENEARRIFHQIVAAVSYCHTRNIVHRDLKAENLLLDPNMNIKLADFGFSNHFTEGKMLSTWCGSPPYAAPELFEGREYDGPKADIWSLGVVLYVLVCGALPFDGQTLQTLRTRVISGKFRIPYFMSGDCEHLIRHMLIVDPDKRLTIKSILAHKWMSWIEPVSDLDSRMSNEVNKLNPLVLEHMLTLPGLDHDIIYKSVTNDMFDHISAIYHLLVDKLEQRSGNLKVAPVVPSATQRKASITTGLVDRSPECENSNSPLVSMPTIPAVYLTNDNQALEKFGDVDINIEPDEGNKKKSASEAGGDKYLAVRRHTVGPGDAMHQQVLEAHYNPYMKLDNWNEMNIIPNTNLPVNIPLVQHQPPQNFSIKDQHLLKPPPAMGAMSGFGRRASDGGANLEMFFNRQMEGVWSQPGSNEQIQMLEPGSPTLAQRSQPISGGSHSDAIPSEPSTSDDINESFAVARYMEKRGNSKRHTLALGSVDEVEKLQKSGQQASSTSSTPGSSRTRRTGLLTVMERPPVISPELVVKVEARMNRSHVPTKLPVHCALRSKQYIRCKKPTPLATVQESKFSSNMGGRESYKEITNWPQERYSPVRRSSEGSTGSLLKTSQHFPIDQLQQEYQNLQKSLCLQQIHGTVAGQSPVSSIQGSPIHHIETPNLTQHLQRLQLQHSWNPNDLSGLYTMPAGSPLSMPPSPSNSPTCSGVTVITQGLSSLTTSNNGSITQGTIPGQQSLLNVSSGGGLPSSLGLNSLGPSPLDLRTHPGVRSTGSSPSPSTSPALQMIQEESNSENTNRNPTRPQISLTDELGGEVTLVSCLSDSSYDSTDSLELEKYGIDEDSMIVDAGLCNPVTLPSFVISGPCDLTRPSIVRGIGKQNERTQESCMESDKSSGAEINKNVLSSENRRECFAQVRNSEMRLTFPLDYKSSQATGVAITRSGSISDDNVRVGQIVFNSEKEHTSKGSRGSFNMFSGCSISTGDMFSSELVEKTSSGSFEVRLSKYYSELNANDILTLVKKIIDVKAPPKCCFISSREDLNINDEEKGLSLEYPGGVQIELKVCGKSGCEQKGLKLRRISGDQIQYSQLCQQLISCMIV</sequence>
<dbReference type="SUPFAM" id="SSF56112">
    <property type="entry name" value="Protein kinase-like (PK-like)"/>
    <property type="match status" value="1"/>
</dbReference>
<dbReference type="CDD" id="cd14338">
    <property type="entry name" value="UBA_SIK"/>
    <property type="match status" value="1"/>
</dbReference>
<evidence type="ECO:0000313" key="15">
    <source>
        <dbReference type="EMBL" id="KAK6634073.1"/>
    </source>
</evidence>
<comment type="catalytic activity">
    <reaction evidence="10">
        <text>L-seryl-[protein] + ATP = O-phospho-L-seryl-[protein] + ADP + H(+)</text>
        <dbReference type="Rhea" id="RHEA:17989"/>
        <dbReference type="Rhea" id="RHEA-COMP:9863"/>
        <dbReference type="Rhea" id="RHEA-COMP:11604"/>
        <dbReference type="ChEBI" id="CHEBI:15378"/>
        <dbReference type="ChEBI" id="CHEBI:29999"/>
        <dbReference type="ChEBI" id="CHEBI:30616"/>
        <dbReference type="ChEBI" id="CHEBI:83421"/>
        <dbReference type="ChEBI" id="CHEBI:456216"/>
        <dbReference type="EC" id="2.7.11.1"/>
    </reaction>
</comment>
<dbReference type="PANTHER" id="PTHR24346">
    <property type="entry name" value="MAP/MICROTUBULE AFFINITY-REGULATING KINASE"/>
    <property type="match status" value="1"/>
</dbReference>
<proteinExistence type="inferred from homology"/>
<gene>
    <name evidence="15" type="ORF">RUM44_004681</name>
</gene>
<evidence type="ECO:0000259" key="13">
    <source>
        <dbReference type="PROSITE" id="PS50011"/>
    </source>
</evidence>
<dbReference type="SUPFAM" id="SSF103243">
    <property type="entry name" value="KA1-like"/>
    <property type="match status" value="1"/>
</dbReference>
<feature type="compositionally biased region" description="Polar residues" evidence="12">
    <location>
        <begin position="545"/>
        <end position="557"/>
    </location>
</feature>
<dbReference type="Gene3D" id="1.10.510.10">
    <property type="entry name" value="Transferase(Phosphotransferase) domain 1"/>
    <property type="match status" value="1"/>
</dbReference>
<feature type="binding site" evidence="11">
    <location>
        <position position="54"/>
    </location>
    <ligand>
        <name>ATP</name>
        <dbReference type="ChEBI" id="CHEBI:30616"/>
    </ligand>
</feature>
<dbReference type="Proteomes" id="UP001359485">
    <property type="component" value="Unassembled WGS sequence"/>
</dbReference>
<keyword evidence="5" id="KW-0479">Metal-binding</keyword>
<evidence type="ECO:0000313" key="16">
    <source>
        <dbReference type="Proteomes" id="UP001359485"/>
    </source>
</evidence>
<feature type="domain" description="KA1" evidence="14">
    <location>
        <begin position="1161"/>
        <end position="1210"/>
    </location>
</feature>
<dbReference type="EMBL" id="JAWJWF010000004">
    <property type="protein sequence ID" value="KAK6634073.1"/>
    <property type="molecule type" value="Genomic_DNA"/>
</dbReference>
<dbReference type="InterPro" id="IPR001772">
    <property type="entry name" value="KA1_dom"/>
</dbReference>
<evidence type="ECO:0000256" key="8">
    <source>
        <dbReference type="ARBA" id="ARBA00022840"/>
    </source>
</evidence>
<dbReference type="PROSITE" id="PS50011">
    <property type="entry name" value="PROTEIN_KINASE_DOM"/>
    <property type="match status" value="1"/>
</dbReference>
<feature type="region of interest" description="Disordered" evidence="12">
    <location>
        <begin position="544"/>
        <end position="572"/>
    </location>
</feature>
<keyword evidence="3" id="KW-0723">Serine/threonine-protein kinase</keyword>
<evidence type="ECO:0000259" key="14">
    <source>
        <dbReference type="PROSITE" id="PS50032"/>
    </source>
</evidence>
<evidence type="ECO:0000256" key="5">
    <source>
        <dbReference type="ARBA" id="ARBA00022723"/>
    </source>
</evidence>
<dbReference type="Pfam" id="PF23312">
    <property type="entry name" value="UBA_SIK3"/>
    <property type="match status" value="1"/>
</dbReference>
<dbReference type="InterPro" id="IPR011009">
    <property type="entry name" value="Kinase-like_dom_sf"/>
</dbReference>
<evidence type="ECO:0000256" key="10">
    <source>
        <dbReference type="ARBA" id="ARBA00048679"/>
    </source>
</evidence>
<dbReference type="CDD" id="cd14071">
    <property type="entry name" value="STKc_SIK"/>
    <property type="match status" value="1"/>
</dbReference>
<comment type="similarity">
    <text evidence="1">Belongs to the protein kinase superfamily. CAMK Ser/Thr protein kinase family. SNF1 subfamily.</text>
</comment>
<evidence type="ECO:0000256" key="4">
    <source>
        <dbReference type="ARBA" id="ARBA00022679"/>
    </source>
</evidence>
<dbReference type="Pfam" id="PF00069">
    <property type="entry name" value="Pkinase"/>
    <property type="match status" value="1"/>
</dbReference>